<dbReference type="Proteomes" id="UP000436016">
    <property type="component" value="Unassembled WGS sequence"/>
</dbReference>
<accession>A0A6B0TYA6</accession>
<evidence type="ECO:0000256" key="1">
    <source>
        <dbReference type="ARBA" id="ARBA00038414"/>
    </source>
</evidence>
<evidence type="ECO:0000313" key="2">
    <source>
        <dbReference type="EMBL" id="MXU66034.1"/>
    </source>
</evidence>
<dbReference type="InterPro" id="IPR015942">
    <property type="entry name" value="Asp/Glu/hydantoin_racemase"/>
</dbReference>
<gene>
    <name evidence="2" type="ORF">GSH16_11280</name>
</gene>
<dbReference type="InterPro" id="IPR053714">
    <property type="entry name" value="Iso_Racemase_Enz_sf"/>
</dbReference>
<protein>
    <submittedName>
        <fullName evidence="2">Arylsulfatase</fullName>
    </submittedName>
</protein>
<sequence>MSDGPRIALIHATPVAMAPVHAAMATGWPEARPFDLLDTSLSEDAQSGAGTTSFDDRFMALSRHATSVGAAGILFTCSAFGSALDHVARSLAPLPVLKPNEAMFRAALGLGSRIAMVATFAPAVAEMEAEFRDMAGGAARLDTRLAEGAMAALRAGDGAAHDRIVRDCAAGITGADAIMLAHFSTARAAQAVTGAVDVPVLTSPDSAVQALRDLCST</sequence>
<organism evidence="2 3">
    <name type="scientific">Oceanomicrobium pacificus</name>
    <dbReference type="NCBI Taxonomy" id="2692916"/>
    <lineage>
        <taxon>Bacteria</taxon>
        <taxon>Pseudomonadati</taxon>
        <taxon>Pseudomonadota</taxon>
        <taxon>Alphaproteobacteria</taxon>
        <taxon>Rhodobacterales</taxon>
        <taxon>Paracoccaceae</taxon>
        <taxon>Oceanomicrobium</taxon>
    </lineage>
</organism>
<name>A0A6B0TYA6_9RHOB</name>
<keyword evidence="3" id="KW-1185">Reference proteome</keyword>
<dbReference type="Gene3D" id="3.40.50.12500">
    <property type="match status" value="1"/>
</dbReference>
<evidence type="ECO:0000313" key="3">
    <source>
        <dbReference type="Proteomes" id="UP000436016"/>
    </source>
</evidence>
<dbReference type="EMBL" id="WUWG01000003">
    <property type="protein sequence ID" value="MXU66034.1"/>
    <property type="molecule type" value="Genomic_DNA"/>
</dbReference>
<dbReference type="RefSeq" id="WP_160855052.1">
    <property type="nucleotide sequence ID" value="NZ_WUWG01000003.1"/>
</dbReference>
<dbReference type="Pfam" id="PF01177">
    <property type="entry name" value="Asp_Glu_race"/>
    <property type="match status" value="1"/>
</dbReference>
<proteinExistence type="inferred from homology"/>
<reference evidence="2 3" key="1">
    <citation type="submission" date="2019-12" db="EMBL/GenBank/DDBJ databases">
        <title>Strain KN286 was isolated from seawater, which was collected from Caroline Seamount in the tropical western Pacific.</title>
        <authorList>
            <person name="Wang Q."/>
        </authorList>
    </citation>
    <scope>NUCLEOTIDE SEQUENCE [LARGE SCALE GENOMIC DNA]</scope>
    <source>
        <strain evidence="2 3">KN286</strain>
    </source>
</reference>
<dbReference type="GO" id="GO:0047661">
    <property type="term" value="F:amino-acid racemase activity"/>
    <property type="evidence" value="ECO:0007669"/>
    <property type="project" value="InterPro"/>
</dbReference>
<comment type="similarity">
    <text evidence="1">Belongs to the HyuE racemase family.</text>
</comment>
<dbReference type="AlphaFoldDB" id="A0A6B0TYA6"/>
<comment type="caution">
    <text evidence="2">The sequence shown here is derived from an EMBL/GenBank/DDBJ whole genome shotgun (WGS) entry which is preliminary data.</text>
</comment>